<dbReference type="InterPro" id="IPR011059">
    <property type="entry name" value="Metal-dep_hydrolase_composite"/>
</dbReference>
<dbReference type="PANTHER" id="PTHR22642:SF2">
    <property type="entry name" value="PROTEIN LONG AFTER FAR-RED 3"/>
    <property type="match status" value="1"/>
</dbReference>
<gene>
    <name evidence="3" type="ORF">FO059_17130</name>
</gene>
<accession>A0A516X6R4</accession>
<dbReference type="Pfam" id="PF07969">
    <property type="entry name" value="Amidohydro_3"/>
    <property type="match status" value="1"/>
</dbReference>
<dbReference type="InterPro" id="IPR032466">
    <property type="entry name" value="Metal_Hydrolase"/>
</dbReference>
<dbReference type="InterPro" id="IPR013108">
    <property type="entry name" value="Amidohydro_3"/>
</dbReference>
<name>A0A516X6R4_9ACTN</name>
<dbReference type="Gene3D" id="2.30.40.10">
    <property type="entry name" value="Urease, subunit C, domain 1"/>
    <property type="match status" value="1"/>
</dbReference>
<dbReference type="Proteomes" id="UP000317344">
    <property type="component" value="Chromosome"/>
</dbReference>
<dbReference type="CDD" id="cd01300">
    <property type="entry name" value="YtcJ_like"/>
    <property type="match status" value="1"/>
</dbReference>
<evidence type="ECO:0000256" key="1">
    <source>
        <dbReference type="SAM" id="MobiDB-lite"/>
    </source>
</evidence>
<dbReference type="KEGG" id="toy:FO059_17130"/>
<dbReference type="InterPro" id="IPR033932">
    <property type="entry name" value="YtcJ-like"/>
</dbReference>
<dbReference type="PANTHER" id="PTHR22642">
    <property type="entry name" value="IMIDAZOLONEPROPIONASE"/>
    <property type="match status" value="1"/>
</dbReference>
<evidence type="ECO:0000313" key="4">
    <source>
        <dbReference type="Proteomes" id="UP000317344"/>
    </source>
</evidence>
<sequence>MRIPSGNPLADDGGMTDNRAASHDGTATADTVFTGGTVLTVDEDFSTAEAVAVAGGRILRVGTRAEVLALAGPHTETVDLAGAALLPGFIEAHGHPTGEMVMAGPDSVDLRASVCPTAEAVLTKLRAAVDAAPSDGWVAASGWDPLLLSDLPTLSRALLTELSPRVPLSVMHYSGHAAWANDAAMERLGITRDTPDPAGSVYVRDADGEPTGEGREYPAAGVIMGPGRLVPQGEFGPRLEAALRISAAAGVTMTGDLAFSPAAESTVREYFAAGTAPVRMRSYEISGIRDTIPRAEETDPFFRPVGVKIWSDGSPWVGNIATSFTYQGGHAADVIGVSEGHRGCSNYTSEQLLELCRRYMVQGWQVACHVHGDVAVDEVLDVYETVLGENPGTEFRLRMEHCGSITPEQVRHAHGLGVTISFFPAHIHYYGEVLREFFGERADAWVPAGAAEECGMRFSLHNDPPVTPENPLLNMQTAIDRTTRNGMVLGAEYGVSVREAIRAQTIHAAWQLHSEHEAGSIEPGKLADFVLLSDDPTRVDPGGIGAIRVLGTWVAGRQVTGGAPVRR</sequence>
<feature type="region of interest" description="Disordered" evidence="1">
    <location>
        <begin position="1"/>
        <end position="23"/>
    </location>
</feature>
<keyword evidence="3" id="KW-0378">Hydrolase</keyword>
<dbReference type="EMBL" id="CP041765">
    <property type="protein sequence ID" value="QDQ98740.1"/>
    <property type="molecule type" value="Genomic_DNA"/>
</dbReference>
<evidence type="ECO:0000313" key="3">
    <source>
        <dbReference type="EMBL" id="QDQ98740.1"/>
    </source>
</evidence>
<dbReference type="SUPFAM" id="SSF51338">
    <property type="entry name" value="Composite domain of metallo-dependent hydrolases"/>
    <property type="match status" value="1"/>
</dbReference>
<reference evidence="3 4" key="1">
    <citation type="submission" date="2019-07" db="EMBL/GenBank/DDBJ databases">
        <title>Tomitella cavernea sp. nov., an actinomycete isolated from soil.</title>
        <authorList>
            <person name="Cheng J."/>
        </authorList>
    </citation>
    <scope>NUCLEOTIDE SEQUENCE [LARGE SCALE GENOMIC DNA]</scope>
    <source>
        <strain evidence="3 4">HY188</strain>
    </source>
</reference>
<reference evidence="3 4" key="2">
    <citation type="submission" date="2019-07" db="EMBL/GenBank/DDBJ databases">
        <authorList>
            <person name="Huang Y."/>
        </authorList>
    </citation>
    <scope>NUCLEOTIDE SEQUENCE [LARGE SCALE GENOMIC DNA]</scope>
    <source>
        <strain evidence="3 4">HY188</strain>
    </source>
</reference>
<proteinExistence type="predicted"/>
<feature type="domain" description="Amidohydrolase 3" evidence="2">
    <location>
        <begin position="76"/>
        <end position="559"/>
    </location>
</feature>
<keyword evidence="4" id="KW-1185">Reference proteome</keyword>
<dbReference type="OrthoDB" id="3173428at2"/>
<protein>
    <submittedName>
        <fullName evidence="3">Amidohydrolase</fullName>
    </submittedName>
</protein>
<evidence type="ECO:0000259" key="2">
    <source>
        <dbReference type="Pfam" id="PF07969"/>
    </source>
</evidence>
<dbReference type="Gene3D" id="3.10.310.70">
    <property type="match status" value="1"/>
</dbReference>
<dbReference type="GO" id="GO:0016810">
    <property type="term" value="F:hydrolase activity, acting on carbon-nitrogen (but not peptide) bonds"/>
    <property type="evidence" value="ECO:0007669"/>
    <property type="project" value="InterPro"/>
</dbReference>
<dbReference type="AlphaFoldDB" id="A0A516X6R4"/>
<dbReference type="Gene3D" id="3.20.20.140">
    <property type="entry name" value="Metal-dependent hydrolases"/>
    <property type="match status" value="1"/>
</dbReference>
<organism evidence="3 4">
    <name type="scientific">Tomitella fengzijianii</name>
    <dbReference type="NCBI Taxonomy" id="2597660"/>
    <lineage>
        <taxon>Bacteria</taxon>
        <taxon>Bacillati</taxon>
        <taxon>Actinomycetota</taxon>
        <taxon>Actinomycetes</taxon>
        <taxon>Mycobacteriales</taxon>
        <taxon>Tomitella</taxon>
    </lineage>
</organism>
<dbReference type="SUPFAM" id="SSF51556">
    <property type="entry name" value="Metallo-dependent hydrolases"/>
    <property type="match status" value="1"/>
</dbReference>